<dbReference type="AlphaFoldDB" id="A0AAD8NXK9"/>
<gene>
    <name evidence="2" type="ORF">QVD17_08381</name>
</gene>
<name>A0AAD8NXK9_TARER</name>
<keyword evidence="3" id="KW-1185">Reference proteome</keyword>
<evidence type="ECO:0000313" key="2">
    <source>
        <dbReference type="EMBL" id="KAK1431760.1"/>
    </source>
</evidence>
<feature type="coiled-coil region" evidence="1">
    <location>
        <begin position="72"/>
        <end position="106"/>
    </location>
</feature>
<organism evidence="2 3">
    <name type="scientific">Tagetes erecta</name>
    <name type="common">African marigold</name>
    <dbReference type="NCBI Taxonomy" id="13708"/>
    <lineage>
        <taxon>Eukaryota</taxon>
        <taxon>Viridiplantae</taxon>
        <taxon>Streptophyta</taxon>
        <taxon>Embryophyta</taxon>
        <taxon>Tracheophyta</taxon>
        <taxon>Spermatophyta</taxon>
        <taxon>Magnoliopsida</taxon>
        <taxon>eudicotyledons</taxon>
        <taxon>Gunneridae</taxon>
        <taxon>Pentapetalae</taxon>
        <taxon>asterids</taxon>
        <taxon>campanulids</taxon>
        <taxon>Asterales</taxon>
        <taxon>Asteraceae</taxon>
        <taxon>Asteroideae</taxon>
        <taxon>Heliantheae alliance</taxon>
        <taxon>Tageteae</taxon>
        <taxon>Tagetes</taxon>
    </lineage>
</organism>
<dbReference type="Proteomes" id="UP001229421">
    <property type="component" value="Unassembled WGS sequence"/>
</dbReference>
<sequence>MEDEAMSEAADLGNDDLYLDMNVFDDDEVLKAAGAVVQLQNVEVPDVHAIIVRFKEYQYKNLDVHSQLLKAYESLADDFEQIQAENKNLKADFKLMKEQENELLESSFDKEFVPKVDIEVTQAELTFC</sequence>
<protein>
    <submittedName>
        <fullName evidence="2">Uncharacterized protein</fullName>
    </submittedName>
</protein>
<comment type="caution">
    <text evidence="2">The sequence shown here is derived from an EMBL/GenBank/DDBJ whole genome shotgun (WGS) entry which is preliminary data.</text>
</comment>
<proteinExistence type="predicted"/>
<reference evidence="2" key="1">
    <citation type="journal article" date="2023" name="bioRxiv">
        <title>Improved chromosome-level genome assembly for marigold (Tagetes erecta).</title>
        <authorList>
            <person name="Jiang F."/>
            <person name="Yuan L."/>
            <person name="Wang S."/>
            <person name="Wang H."/>
            <person name="Xu D."/>
            <person name="Wang A."/>
            <person name="Fan W."/>
        </authorList>
    </citation>
    <scope>NUCLEOTIDE SEQUENCE</scope>
    <source>
        <strain evidence="2">WSJ</strain>
        <tissue evidence="2">Leaf</tissue>
    </source>
</reference>
<accession>A0AAD8NXK9</accession>
<keyword evidence="1" id="KW-0175">Coiled coil</keyword>
<evidence type="ECO:0000256" key="1">
    <source>
        <dbReference type="SAM" id="Coils"/>
    </source>
</evidence>
<dbReference type="EMBL" id="JAUHHV010000002">
    <property type="protein sequence ID" value="KAK1431760.1"/>
    <property type="molecule type" value="Genomic_DNA"/>
</dbReference>
<evidence type="ECO:0000313" key="3">
    <source>
        <dbReference type="Proteomes" id="UP001229421"/>
    </source>
</evidence>